<keyword evidence="3" id="KW-1185">Reference proteome</keyword>
<dbReference type="Proteomes" id="UP001283361">
    <property type="component" value="Unassembled WGS sequence"/>
</dbReference>
<reference evidence="2" key="1">
    <citation type="journal article" date="2023" name="G3 (Bethesda)">
        <title>A reference genome for the long-term kleptoplast-retaining sea slug Elysia crispata morphotype clarki.</title>
        <authorList>
            <person name="Eastman K.E."/>
            <person name="Pendleton A.L."/>
            <person name="Shaikh M.A."/>
            <person name="Suttiyut T."/>
            <person name="Ogas R."/>
            <person name="Tomko P."/>
            <person name="Gavelis G."/>
            <person name="Widhalm J.R."/>
            <person name="Wisecaver J.H."/>
        </authorList>
    </citation>
    <scope>NUCLEOTIDE SEQUENCE</scope>
    <source>
        <strain evidence="2">ECLA1</strain>
    </source>
</reference>
<dbReference type="EMBL" id="JAWDGP010006442">
    <property type="protein sequence ID" value="KAK3741165.1"/>
    <property type="molecule type" value="Genomic_DNA"/>
</dbReference>
<gene>
    <name evidence="2" type="ORF">RRG08_064087</name>
</gene>
<proteinExistence type="predicted"/>
<dbReference type="PANTHER" id="PTHR47018">
    <property type="entry name" value="CXC DOMAIN-CONTAINING PROTEIN-RELATED"/>
    <property type="match status" value="1"/>
</dbReference>
<feature type="region of interest" description="Disordered" evidence="1">
    <location>
        <begin position="1"/>
        <end position="24"/>
    </location>
</feature>
<dbReference type="AlphaFoldDB" id="A0AAE1CX67"/>
<protein>
    <submittedName>
        <fullName evidence="2">Uncharacterized protein</fullName>
    </submittedName>
</protein>
<organism evidence="2 3">
    <name type="scientific">Elysia crispata</name>
    <name type="common">lettuce slug</name>
    <dbReference type="NCBI Taxonomy" id="231223"/>
    <lineage>
        <taxon>Eukaryota</taxon>
        <taxon>Metazoa</taxon>
        <taxon>Spiralia</taxon>
        <taxon>Lophotrochozoa</taxon>
        <taxon>Mollusca</taxon>
        <taxon>Gastropoda</taxon>
        <taxon>Heterobranchia</taxon>
        <taxon>Euthyneura</taxon>
        <taxon>Panpulmonata</taxon>
        <taxon>Sacoglossa</taxon>
        <taxon>Placobranchoidea</taxon>
        <taxon>Plakobranchidae</taxon>
        <taxon>Elysia</taxon>
    </lineage>
</organism>
<accession>A0AAE1CX67</accession>
<evidence type="ECO:0000256" key="1">
    <source>
        <dbReference type="SAM" id="MobiDB-lite"/>
    </source>
</evidence>
<comment type="caution">
    <text evidence="2">The sequence shown here is derived from an EMBL/GenBank/DDBJ whole genome shotgun (WGS) entry which is preliminary data.</text>
</comment>
<feature type="non-terminal residue" evidence="2">
    <location>
        <position position="156"/>
    </location>
</feature>
<name>A0AAE1CX67_9GAST</name>
<dbReference type="PANTHER" id="PTHR47018:SF4">
    <property type="match status" value="1"/>
</dbReference>
<evidence type="ECO:0000313" key="3">
    <source>
        <dbReference type="Proteomes" id="UP001283361"/>
    </source>
</evidence>
<sequence>MLPADESSIKCSTSSGDVDPENKTEEGPKCFLCDQPRGQNCRSGFYKAATLSLDTNVRRAAKTICDKALLRKITNGDLIAQNAYYHLTCLTKLYRQEEKTKRQSDNCTGKVAVLQAQDLAELIDYVESYRNTNTVLHMNELYHLYSARLVSLGIDS</sequence>
<evidence type="ECO:0000313" key="2">
    <source>
        <dbReference type="EMBL" id="KAK3741165.1"/>
    </source>
</evidence>